<keyword evidence="3" id="KW-0863">Zinc-finger</keyword>
<dbReference type="InterPro" id="IPR036890">
    <property type="entry name" value="HATPase_C_sf"/>
</dbReference>
<evidence type="ECO:0000256" key="1">
    <source>
        <dbReference type="ARBA" id="ARBA00004123"/>
    </source>
</evidence>
<dbReference type="InterPro" id="IPR045261">
    <property type="entry name" value="MORC_ATPase"/>
</dbReference>
<evidence type="ECO:0000256" key="8">
    <source>
        <dbReference type="SAM" id="MobiDB-lite"/>
    </source>
</evidence>
<dbReference type="Pfam" id="PF07496">
    <property type="entry name" value="zf-CW"/>
    <property type="match status" value="1"/>
</dbReference>
<keyword evidence="4" id="KW-0862">Zinc</keyword>
<comment type="subcellular location">
    <subcellularLocation>
        <location evidence="1">Nucleus</location>
    </subcellularLocation>
</comment>
<dbReference type="Pfam" id="PF13589">
    <property type="entry name" value="HATPase_c_3"/>
    <property type="match status" value="1"/>
</dbReference>
<feature type="compositionally biased region" description="Polar residues" evidence="8">
    <location>
        <begin position="513"/>
        <end position="526"/>
    </location>
</feature>
<evidence type="ECO:0000256" key="7">
    <source>
        <dbReference type="SAM" id="Coils"/>
    </source>
</evidence>
<dbReference type="InterPro" id="IPR011124">
    <property type="entry name" value="Znf_CW"/>
</dbReference>
<feature type="compositionally biased region" description="Low complexity" evidence="8">
    <location>
        <begin position="629"/>
        <end position="638"/>
    </location>
</feature>
<gene>
    <name evidence="10" type="ORF">SKAU_G00239480</name>
</gene>
<dbReference type="Pfam" id="PF17942">
    <property type="entry name" value="Morc6_S5"/>
    <property type="match status" value="1"/>
</dbReference>
<evidence type="ECO:0000256" key="2">
    <source>
        <dbReference type="ARBA" id="ARBA00022723"/>
    </source>
</evidence>
<keyword evidence="11" id="KW-1185">Reference proteome</keyword>
<feature type="compositionally biased region" description="Polar residues" evidence="8">
    <location>
        <begin position="493"/>
        <end position="504"/>
    </location>
</feature>
<name>A0A9Q1F769_SYNKA</name>
<dbReference type="Gene3D" id="3.30.40.100">
    <property type="match status" value="1"/>
</dbReference>
<dbReference type="GO" id="GO:0008270">
    <property type="term" value="F:zinc ion binding"/>
    <property type="evidence" value="ECO:0007669"/>
    <property type="project" value="UniProtKB-KW"/>
</dbReference>
<keyword evidence="5 7" id="KW-0175">Coiled coil</keyword>
<evidence type="ECO:0000256" key="5">
    <source>
        <dbReference type="ARBA" id="ARBA00023054"/>
    </source>
</evidence>
<evidence type="ECO:0000313" key="10">
    <source>
        <dbReference type="EMBL" id="KAJ8352472.1"/>
    </source>
</evidence>
<dbReference type="Proteomes" id="UP001152622">
    <property type="component" value="Chromosome 8"/>
</dbReference>
<dbReference type="SUPFAM" id="SSF55874">
    <property type="entry name" value="ATPase domain of HSP90 chaperone/DNA topoisomerase II/histidine kinase"/>
    <property type="match status" value="1"/>
</dbReference>
<proteinExistence type="predicted"/>
<evidence type="ECO:0000256" key="4">
    <source>
        <dbReference type="ARBA" id="ARBA00022833"/>
    </source>
</evidence>
<organism evidence="10 11">
    <name type="scientific">Synaphobranchus kaupii</name>
    <name type="common">Kaup's arrowtooth eel</name>
    <dbReference type="NCBI Taxonomy" id="118154"/>
    <lineage>
        <taxon>Eukaryota</taxon>
        <taxon>Metazoa</taxon>
        <taxon>Chordata</taxon>
        <taxon>Craniata</taxon>
        <taxon>Vertebrata</taxon>
        <taxon>Euteleostomi</taxon>
        <taxon>Actinopterygii</taxon>
        <taxon>Neopterygii</taxon>
        <taxon>Teleostei</taxon>
        <taxon>Anguilliformes</taxon>
        <taxon>Synaphobranchidae</taxon>
        <taxon>Synaphobranchus</taxon>
    </lineage>
</organism>
<feature type="domain" description="CW-type" evidence="9">
    <location>
        <begin position="409"/>
        <end position="461"/>
    </location>
</feature>
<evidence type="ECO:0000313" key="11">
    <source>
        <dbReference type="Proteomes" id="UP001152622"/>
    </source>
</evidence>
<sequence>MNSPTFVKMATQTAGNIPLSSINPEYLHVNSTSHTWAFGAFAELIDNAYDPDVSAKQLWIDWTRIKDLDCLTFVDNGAGLEYDKMHKMLSFGYSHKKTIRGHVPVGQYGNGFKSGSMRLGKDAIVFSKTRHSMSVGLLSQTYLAAIKAEQILVPIVTFKPDEQDNIVPDHADSLEAILKHSLFKTEAELLRELQAIDATPPMVSTGTRIIIWNLRSSQGRMDFDFETDRYDIRIPRVVSGDDNNMDSEPESRYSLCAYSSILYLKPRMQIIIRGQKVRTQLVSKSLAHTRKDRYTPQFLKKRIGITFGYNTKNKQHYGIMMYNKKRLIRAYEHVGCQCKAVARGVGVIGIIECDFLKPTHSKQDFDDTEEYRKVKQKLGEKLEEYWNQIHYMTRRKDPKCTIAVEDMQKPPDQNWIQCDSCQKWRKLPDGIDASKLPKEWSCHQNPDPQYRTCQREEELEDSENEQPYQKTYKQEKKRQQENQQQNSEDDVPTPSTSTARSETTAGGDVTHFTPPSCTPLNSSGRRSSARHTALSYRMHATPPRSKRLLPWTPASEHGKRAKVKGHITSSEAEAFLELCTLVSQVAPDDDDVLFVEASAPDLPTVNTEHWASEGDVNPQLSNGDLAEQPMETNTTETAAPPPSAVPQQVSVAVQTEEVDKVKEEGEEEEEPKSSEQTQLPSDGGVQPLLDQVEKLKQELQQVRTSSVKPEQCEQAPWGDDDQALQLDSILMDLDRSNEERDQLKSKLESVEAERGALFSQCEQLKTELEDLRGAGSRTGNGPNRPGSTEAERLKNLRLTVSRLLAILIPALELDQKEQVPVTPTPYYHRELARSYRFNT</sequence>
<dbReference type="PANTHER" id="PTHR23336">
    <property type="entry name" value="ZINC FINGER CW-TYPE COILED-COIL DOMAIN PROTEIN 3"/>
    <property type="match status" value="1"/>
</dbReference>
<dbReference type="InterPro" id="IPR041006">
    <property type="entry name" value="Morc_S5"/>
</dbReference>
<evidence type="ECO:0000256" key="3">
    <source>
        <dbReference type="ARBA" id="ARBA00022771"/>
    </source>
</evidence>
<feature type="region of interest" description="Disordered" evidence="8">
    <location>
        <begin position="436"/>
        <end position="563"/>
    </location>
</feature>
<reference evidence="10" key="1">
    <citation type="journal article" date="2023" name="Science">
        <title>Genome structures resolve the early diversification of teleost fishes.</title>
        <authorList>
            <person name="Parey E."/>
            <person name="Louis A."/>
            <person name="Montfort J."/>
            <person name="Bouchez O."/>
            <person name="Roques C."/>
            <person name="Iampietro C."/>
            <person name="Lluch J."/>
            <person name="Castinel A."/>
            <person name="Donnadieu C."/>
            <person name="Desvignes T."/>
            <person name="Floi Bucao C."/>
            <person name="Jouanno E."/>
            <person name="Wen M."/>
            <person name="Mejri S."/>
            <person name="Dirks R."/>
            <person name="Jansen H."/>
            <person name="Henkel C."/>
            <person name="Chen W.J."/>
            <person name="Zahm M."/>
            <person name="Cabau C."/>
            <person name="Klopp C."/>
            <person name="Thompson A.W."/>
            <person name="Robinson-Rechavi M."/>
            <person name="Braasch I."/>
            <person name="Lecointre G."/>
            <person name="Bobe J."/>
            <person name="Postlethwait J.H."/>
            <person name="Berthelot C."/>
            <person name="Roest Crollius H."/>
            <person name="Guiguen Y."/>
        </authorList>
    </citation>
    <scope>NUCLEOTIDE SEQUENCE</scope>
    <source>
        <strain evidence="10">WJC10195</strain>
    </source>
</reference>
<comment type="caution">
    <text evidence="10">The sequence shown here is derived from an EMBL/GenBank/DDBJ whole genome shotgun (WGS) entry which is preliminary data.</text>
</comment>
<evidence type="ECO:0000259" key="9">
    <source>
        <dbReference type="PROSITE" id="PS51050"/>
    </source>
</evidence>
<dbReference type="Gene3D" id="3.30.565.10">
    <property type="entry name" value="Histidine kinase-like ATPase, C-terminal domain"/>
    <property type="match status" value="1"/>
</dbReference>
<feature type="region of interest" description="Disordered" evidence="8">
    <location>
        <begin position="605"/>
        <end position="685"/>
    </location>
</feature>
<feature type="coiled-coil region" evidence="7">
    <location>
        <begin position="726"/>
        <end position="767"/>
    </location>
</feature>
<dbReference type="GO" id="GO:0016605">
    <property type="term" value="C:PML body"/>
    <property type="evidence" value="ECO:0007669"/>
    <property type="project" value="TreeGrafter"/>
</dbReference>
<evidence type="ECO:0000256" key="6">
    <source>
        <dbReference type="ARBA" id="ARBA00023242"/>
    </source>
</evidence>
<feature type="region of interest" description="Disordered" evidence="8">
    <location>
        <begin position="770"/>
        <end position="791"/>
    </location>
</feature>
<dbReference type="EMBL" id="JAINUF010000008">
    <property type="protein sequence ID" value="KAJ8352472.1"/>
    <property type="molecule type" value="Genomic_DNA"/>
</dbReference>
<accession>A0A9Q1F769</accession>
<dbReference type="OrthoDB" id="757982at2759"/>
<feature type="region of interest" description="Disordered" evidence="8">
    <location>
        <begin position="700"/>
        <end position="723"/>
    </location>
</feature>
<dbReference type="PANTHER" id="PTHR23336:SF17">
    <property type="entry name" value="MORC FAMILY CW-TYPE ZINC FINGER PROTEIN 3"/>
    <property type="match status" value="1"/>
</dbReference>
<dbReference type="AlphaFoldDB" id="A0A9Q1F769"/>
<keyword evidence="6" id="KW-0539">Nucleus</keyword>
<protein>
    <recommendedName>
        <fullName evidence="9">CW-type domain-containing protein</fullName>
    </recommendedName>
</protein>
<keyword evidence="2" id="KW-0479">Metal-binding</keyword>
<dbReference type="GO" id="GO:0016887">
    <property type="term" value="F:ATP hydrolysis activity"/>
    <property type="evidence" value="ECO:0007669"/>
    <property type="project" value="InterPro"/>
</dbReference>
<feature type="compositionally biased region" description="Low complexity" evidence="8">
    <location>
        <begin position="645"/>
        <end position="654"/>
    </location>
</feature>
<dbReference type="PROSITE" id="PS51050">
    <property type="entry name" value="ZF_CW"/>
    <property type="match status" value="1"/>
</dbReference>